<organism evidence="1 2">
    <name type="scientific">Amycolatopsis nalaikhensis</name>
    <dbReference type="NCBI Taxonomy" id="715472"/>
    <lineage>
        <taxon>Bacteria</taxon>
        <taxon>Bacillati</taxon>
        <taxon>Actinomycetota</taxon>
        <taxon>Actinomycetes</taxon>
        <taxon>Pseudonocardiales</taxon>
        <taxon>Pseudonocardiaceae</taxon>
        <taxon>Amycolatopsis</taxon>
    </lineage>
</organism>
<dbReference type="Proteomes" id="UP001227101">
    <property type="component" value="Chromosome"/>
</dbReference>
<evidence type="ECO:0000313" key="1">
    <source>
        <dbReference type="EMBL" id="WIV60633.1"/>
    </source>
</evidence>
<evidence type="ECO:0008006" key="3">
    <source>
        <dbReference type="Google" id="ProtNLM"/>
    </source>
</evidence>
<accession>A0ABY8XYG2</accession>
<keyword evidence="2" id="KW-1185">Reference proteome</keyword>
<dbReference type="SUPFAM" id="SSF56349">
    <property type="entry name" value="DNA breaking-rejoining enzymes"/>
    <property type="match status" value="1"/>
</dbReference>
<dbReference type="InterPro" id="IPR011010">
    <property type="entry name" value="DNA_brk_join_enz"/>
</dbReference>
<evidence type="ECO:0000313" key="2">
    <source>
        <dbReference type="Proteomes" id="UP001227101"/>
    </source>
</evidence>
<protein>
    <recommendedName>
        <fullName evidence="3">Tyr recombinase domain-containing protein</fullName>
    </recommendedName>
</protein>
<name>A0ABY8XYG2_9PSEU</name>
<gene>
    <name evidence="1" type="ORF">QP939_19505</name>
</gene>
<reference evidence="1 2" key="1">
    <citation type="submission" date="2023-06" db="EMBL/GenBank/DDBJ databases">
        <authorList>
            <person name="Oyuntsetseg B."/>
            <person name="Kim S.B."/>
        </authorList>
    </citation>
    <scope>NUCLEOTIDE SEQUENCE [LARGE SCALE GENOMIC DNA]</scope>
    <source>
        <strain evidence="1 2">2-2</strain>
    </source>
</reference>
<sequence>MAEANRFGQQLFLANMHYGPRGADREIQSPRRFRASAPSRGLPEQWEFAVVDSEQLTLFWARPDLRRAPSLPVAPDPVMSRYCDTVLHEHAARNGWSKRLINVVSRSLDMVQAQQPTPGAKIKASEARSLLTQDGLTADSTLEVLAAAGLLIDDRVPAIRTYFLAQTADLPDAMRAQLEIWYTIMAEGTAVPPRRKPRHPQTIRIQLQAMVPRLHAWADDGHKNLTEITADHIHAALTGTGAQRKLVGQAMRSLFRILKSRKEIFTNPTASISTERPATSTPMPIDTATIQDALNAPHPARALAVALVAFHGLTARQITKILITDVRDSRLTLDGRTIPLAGPVQARLRAYLDYRTQRWPNTANPHLLINRKSAPRVTPVDARYPWHRYPLTPRPLREDRILHEVHATGGDVRRICDLFGLSIKGAMRYQAVLEHPDLTE</sequence>
<dbReference type="EMBL" id="CP127173">
    <property type="protein sequence ID" value="WIV60633.1"/>
    <property type="molecule type" value="Genomic_DNA"/>
</dbReference>
<proteinExistence type="predicted"/>
<dbReference type="RefSeq" id="WP_285458220.1">
    <property type="nucleotide sequence ID" value="NZ_CP127173.1"/>
</dbReference>